<organism evidence="2">
    <name type="scientific">Cryptosporidium hominis</name>
    <dbReference type="NCBI Taxonomy" id="237895"/>
    <lineage>
        <taxon>Eukaryota</taxon>
        <taxon>Sar</taxon>
        <taxon>Alveolata</taxon>
        <taxon>Apicomplexa</taxon>
        <taxon>Conoidasida</taxon>
        <taxon>Coccidia</taxon>
        <taxon>Eucoccidiorida</taxon>
        <taxon>Eimeriorina</taxon>
        <taxon>Cryptosporidiidae</taxon>
        <taxon>Cryptosporidium</taxon>
    </lineage>
</organism>
<dbReference type="VEuPathDB" id="CryptoDB:GY17_00001843"/>
<dbReference type="EMBL" id="JTAI01000020">
    <property type="protein sequence ID" value="PPS96344.1"/>
    <property type="molecule type" value="Genomic_DNA"/>
</dbReference>
<keyword evidence="4" id="KW-1185">Reference proteome</keyword>
<dbReference type="Proteomes" id="UP000199752">
    <property type="component" value="Chromosome 4"/>
</dbReference>
<feature type="compositionally biased region" description="Low complexity" evidence="1">
    <location>
        <begin position="273"/>
        <end position="289"/>
    </location>
</feature>
<sequence length="318" mass="37727">MNLKWACFDSVSILHLKANYLNLEGGNELEGTELQEPLSFSEEYLRLSKIQFDHSEEEEEKEEEEKTERMSCRSINELFAYIDEAKRTFSYRVYYYDNLKLGQNCESFLDELVAMCKQKKYLRFPLCEKIIKSHKYVKQMKINYDNYSKELHRLHDLFLTIYSKIYSYKTSCNISILIESKIKEQALEFIREIKQESNLNKKLNKFFDFSYKNCHPLIIFKYKDKLLSYRPRVHFKKGTRFFTQDYSYNKRYSTISNEAYPLKAKSRNNLETSDSGQSSHDSSSSSKSSRGYMSPTISYINKMKSKKARASSLHKKGD</sequence>
<evidence type="ECO:0000256" key="1">
    <source>
        <dbReference type="SAM" id="MobiDB-lite"/>
    </source>
</evidence>
<reference evidence="3 4" key="3">
    <citation type="submission" date="2017-10" db="EMBL/GenBank/DDBJ databases">
        <title>Consistent, comparative and evidence-based genome annotation and re-annotation for the closely-related species, Cryptosporidium parvum, C. hominis and C. tyzzeri.</title>
        <authorList>
            <person name="Baptista R.P."/>
            <person name="Li Y."/>
            <person name="Sateriale A."/>
            <person name="Striepen B."/>
            <person name="Kissinger J.C."/>
        </authorList>
    </citation>
    <scope>NUCLEOTIDE SEQUENCE [LARGE SCALE GENOMIC DNA]</scope>
    <source>
        <strain evidence="3">30976</strain>
    </source>
</reference>
<accession>A0A0S4TEI8</accession>
<feature type="compositionally biased region" description="Basic residues" evidence="1">
    <location>
        <begin position="303"/>
        <end position="318"/>
    </location>
</feature>
<evidence type="ECO:0000313" key="4">
    <source>
        <dbReference type="Proteomes" id="UP001429100"/>
    </source>
</evidence>
<protein>
    <submittedName>
        <fullName evidence="2">Uncharacterized protein</fullName>
    </submittedName>
</protein>
<proteinExistence type="predicted"/>
<reference evidence="2" key="2">
    <citation type="submission" date="2015-08" db="EMBL/GenBank/DDBJ databases">
        <authorList>
            <person name="Babu N.S."/>
            <person name="Beckwith C.J."/>
            <person name="Beseler K.G."/>
            <person name="Brison A."/>
            <person name="Carone J.V."/>
            <person name="Caskin T.P."/>
            <person name="Diamond M."/>
            <person name="Durham M.E."/>
            <person name="Foxe J.M."/>
            <person name="Go M."/>
            <person name="Henderson B.A."/>
            <person name="Jones I.B."/>
            <person name="McGettigan J.A."/>
            <person name="Micheletti S.J."/>
            <person name="Nasrallah M.E."/>
            <person name="Ortiz D."/>
            <person name="Piller C.R."/>
            <person name="Privatt S.R."/>
            <person name="Schneider S.L."/>
            <person name="Sharp S."/>
            <person name="Smith T.C."/>
            <person name="Stanton J.D."/>
            <person name="Ullery H.E."/>
            <person name="Wilson R.J."/>
            <person name="Serrano M.G."/>
            <person name="Buck G."/>
            <person name="Lee V."/>
            <person name="Wang Y."/>
            <person name="Carvalho R."/>
            <person name="Voegtly L."/>
            <person name="Shi R."/>
            <person name="Duckworth R."/>
            <person name="Johnson A."/>
            <person name="Loviza R."/>
            <person name="Walstead R."/>
            <person name="Shah Z."/>
            <person name="Kiflezghi M."/>
            <person name="Wade K."/>
            <person name="Ball S.L."/>
            <person name="Bradley K.W."/>
            <person name="Asai D.J."/>
            <person name="Bowman C.A."/>
            <person name="Russell D.A."/>
            <person name="Pope W.H."/>
            <person name="Jacobs-Sera D."/>
            <person name="Hendrix R.W."/>
            <person name="Hatfull G.F."/>
        </authorList>
    </citation>
    <scope>NUCLEOTIDE SEQUENCE [LARGE SCALE GENOMIC DNA]</scope>
</reference>
<dbReference type="AlphaFoldDB" id="A0A0S4TEI8"/>
<dbReference type="EMBL" id="LN877950">
    <property type="protein sequence ID" value="CUV05808.1"/>
    <property type="molecule type" value="Genomic_DNA"/>
</dbReference>
<feature type="region of interest" description="Disordered" evidence="1">
    <location>
        <begin position="267"/>
        <end position="293"/>
    </location>
</feature>
<dbReference type="VEuPathDB" id="CryptoDB:ChTU502y2012_408g0130"/>
<evidence type="ECO:0000313" key="3">
    <source>
        <dbReference type="EMBL" id="PPS96344.1"/>
    </source>
</evidence>
<gene>
    <name evidence="2" type="ORF">CHUDEA4_3660</name>
    <name evidence="3" type="ORF">GY17_00001843</name>
</gene>
<reference evidence="3 4" key="1">
    <citation type="submission" date="2014-11" db="EMBL/GenBank/DDBJ databases">
        <title>Comparative genomic analysis of Cryptosporidium hominis reveals occurrence of genetic recombination in virulent subtypes.</title>
        <authorList>
            <person name="Guo Y."/>
            <person name="Tang K."/>
            <person name="Frace M."/>
            <person name="Li N."/>
            <person name="Roellig D.M."/>
            <person name="Sammons S."/>
            <person name="Knipe K."/>
            <person name="Rowe L."/>
            <person name="Feng Y."/>
            <person name="Xiao L."/>
        </authorList>
    </citation>
    <scope>NUCLEOTIDE SEQUENCE [LARGE SCALE GENOMIC DNA]</scope>
    <source>
        <strain evidence="3">30976</strain>
    </source>
</reference>
<evidence type="ECO:0000313" key="2">
    <source>
        <dbReference type="EMBL" id="CUV05808.1"/>
    </source>
</evidence>
<dbReference type="Proteomes" id="UP001429100">
    <property type="component" value="Unassembled WGS sequence"/>
</dbReference>
<dbReference type="VEuPathDB" id="CryptoDB:CHUDEA4_3660"/>
<name>A0A0S4TEI8_CRYHO</name>
<dbReference type="VEuPathDB" id="CryptoDB:Chro.40418"/>
<feature type="region of interest" description="Disordered" evidence="1">
    <location>
        <begin position="299"/>
        <end position="318"/>
    </location>
</feature>